<dbReference type="OrthoDB" id="9760084at2"/>
<dbReference type="Gene3D" id="1.10.439.10">
    <property type="entry name" value="Penicillin Amidohydrolase, domain 1"/>
    <property type="match status" value="1"/>
</dbReference>
<proteinExistence type="inferred from homology"/>
<dbReference type="Proteomes" id="UP000230390">
    <property type="component" value="Unassembled WGS sequence"/>
</dbReference>
<evidence type="ECO:0000313" key="6">
    <source>
        <dbReference type="EMBL" id="PIL44607.1"/>
    </source>
</evidence>
<dbReference type="GO" id="GO:0016811">
    <property type="term" value="F:hydrolase activity, acting on carbon-nitrogen (but not peptide) bonds, in linear amides"/>
    <property type="evidence" value="ECO:0007669"/>
    <property type="project" value="InterPro"/>
</dbReference>
<dbReference type="CDD" id="cd03747">
    <property type="entry name" value="Ntn_PGA_like"/>
    <property type="match status" value="1"/>
</dbReference>
<dbReference type="InterPro" id="IPR002692">
    <property type="entry name" value="S45"/>
</dbReference>
<evidence type="ECO:0000256" key="4">
    <source>
        <dbReference type="PIRSR" id="PIRSR001227-1"/>
    </source>
</evidence>
<dbReference type="AlphaFoldDB" id="A0A2G8TEY4"/>
<dbReference type="InterPro" id="IPR029055">
    <property type="entry name" value="Ntn_hydrolases_N"/>
</dbReference>
<protein>
    <submittedName>
        <fullName evidence="6">Penicillin acylase family protein</fullName>
    </submittedName>
</protein>
<comment type="similarity">
    <text evidence="1">Belongs to the peptidase S45 family.</text>
</comment>
<dbReference type="Gene3D" id="1.10.1400.10">
    <property type="match status" value="1"/>
</dbReference>
<evidence type="ECO:0000256" key="2">
    <source>
        <dbReference type="ARBA" id="ARBA00022801"/>
    </source>
</evidence>
<evidence type="ECO:0000256" key="1">
    <source>
        <dbReference type="ARBA" id="ARBA00006586"/>
    </source>
</evidence>
<dbReference type="PANTHER" id="PTHR34218:SF4">
    <property type="entry name" value="ACYL-HOMOSERINE LACTONE ACYLASE QUIP"/>
    <property type="match status" value="1"/>
</dbReference>
<keyword evidence="5" id="KW-0479">Metal-binding</keyword>
<accession>A0A2G8TEY4</accession>
<evidence type="ECO:0000256" key="5">
    <source>
        <dbReference type="PIRSR" id="PIRSR001227-2"/>
    </source>
</evidence>
<dbReference type="RefSeq" id="WP_099788669.1">
    <property type="nucleotide sequence ID" value="NZ_JBHLYV010000004.1"/>
</dbReference>
<feature type="binding site" evidence="5">
    <location>
        <position position="193"/>
    </location>
    <ligand>
        <name>Ca(2+)</name>
        <dbReference type="ChEBI" id="CHEBI:29108"/>
    </ligand>
</feature>
<dbReference type="EMBL" id="PDOC01000006">
    <property type="protein sequence ID" value="PIL44607.1"/>
    <property type="molecule type" value="Genomic_DNA"/>
</dbReference>
<dbReference type="InterPro" id="IPR043147">
    <property type="entry name" value="Penicillin_amidase_A-knob"/>
</dbReference>
<dbReference type="PIRSF" id="PIRSF001227">
    <property type="entry name" value="Pen_acylase"/>
    <property type="match status" value="1"/>
</dbReference>
<keyword evidence="3" id="KW-0865">Zymogen</keyword>
<evidence type="ECO:0000313" key="7">
    <source>
        <dbReference type="Proteomes" id="UP000230390"/>
    </source>
</evidence>
<dbReference type="GO" id="GO:0017000">
    <property type="term" value="P:antibiotic biosynthetic process"/>
    <property type="evidence" value="ECO:0007669"/>
    <property type="project" value="InterPro"/>
</dbReference>
<dbReference type="GO" id="GO:0046872">
    <property type="term" value="F:metal ion binding"/>
    <property type="evidence" value="ECO:0007669"/>
    <property type="project" value="UniProtKB-KW"/>
</dbReference>
<keyword evidence="7" id="KW-1185">Reference proteome</keyword>
<feature type="binding site" evidence="5">
    <location>
        <position position="346"/>
    </location>
    <ligand>
        <name>Ca(2+)</name>
        <dbReference type="ChEBI" id="CHEBI:29108"/>
    </ligand>
</feature>
<keyword evidence="5" id="KW-0106">Calcium</keyword>
<dbReference type="InterPro" id="IPR043146">
    <property type="entry name" value="Penicillin_amidase_N_B-knob"/>
</dbReference>
<comment type="caution">
    <text evidence="6">The sequence shown here is derived from an EMBL/GenBank/DDBJ whole genome shotgun (WGS) entry which is preliminary data.</text>
</comment>
<feature type="active site" description="Nucleophile" evidence="4">
    <location>
        <position position="265"/>
    </location>
</feature>
<dbReference type="PANTHER" id="PTHR34218">
    <property type="entry name" value="PEPTIDASE S45 PENICILLIN AMIDASE"/>
    <property type="match status" value="1"/>
</dbReference>
<sequence>MRRGAVKSWSVRVLLGLLALLALVLLGAWLYLRASLPQLDGERRVAGLNAAVTVTRDDHGVPLIAGSNRHDLAYATGFIHAQDRFFQMDLLRRVGAGELAELFGPKAVPVDAVRRKHRFRARAEAVLESMPADDRQFIERYVAGINDGLHALGARPFEYALTGTAPRPWSAADSLLVVWAMFFDLQGMQEPRELARGWIADHTDAAQRAFLLPESTEWDAPLDQGAVAASRAPIPPAAPAWWGQRRPVGAPLRTASADFVDSVGSNNWAVAGSRSADGGAIVSDDMHLGLQLPTTWYRLALQFPDAQGKPRRMVGITLPGSPPVVTVGSNGHVAWGYTNSYGDFLDLVALEADPANAARVRTPNGWETLASIEETILVKGAPARKIIVRESSLGPVREAGGRTYAIHWIAHLPASLNLNHRKLETTDTLNEALSVAATIGIPAQNFVAGDDKGNIGWTITGVLPHRTQDAATASFPIAAGGAATTWDRPLAPAEYPRLMNPADGQLSTANSRQLMGAGASVIGDGGFDIGARNRQVRDGLRALGPKVDIKAVYGVALDDRAIFMAGWRTRAIAALDAAAVKDKPQRAEFLRLLQTGWSGRASVDSTGYRLARGFMWALHDQLFDAANSAMAAVDDKATMQAASTRWPAVVARLLDERPVGWLPAAYPDWRALQLAAIDQVIAELTRDGAPLASATWGARNTAAVAHPISMAAPALRRWLSAPPDQLAGDSNMPRVAGRAFGQSQRMTVTPGKEEQGIFNMPGGQSGHPLSPFFLRGHAEWVAGTPGRLLPGPAVHTLRFER</sequence>
<organism evidence="6 7">
    <name type="scientific">Massilia eurypsychrophila</name>
    <dbReference type="NCBI Taxonomy" id="1485217"/>
    <lineage>
        <taxon>Bacteria</taxon>
        <taxon>Pseudomonadati</taxon>
        <taxon>Pseudomonadota</taxon>
        <taxon>Betaproteobacteria</taxon>
        <taxon>Burkholderiales</taxon>
        <taxon>Oxalobacteraceae</taxon>
        <taxon>Telluria group</taxon>
        <taxon>Massilia</taxon>
    </lineage>
</organism>
<dbReference type="InterPro" id="IPR014395">
    <property type="entry name" value="Pen/GL7ACA/AHL_acylase"/>
</dbReference>
<comment type="cofactor">
    <cofactor evidence="5">
        <name>Ca(2+)</name>
        <dbReference type="ChEBI" id="CHEBI:29108"/>
    </cofactor>
    <text evidence="5">Binds 1 Ca(2+) ion per dimer.</text>
</comment>
<feature type="binding site" evidence="5">
    <location>
        <position position="343"/>
    </location>
    <ligand>
        <name>Ca(2+)</name>
        <dbReference type="ChEBI" id="CHEBI:29108"/>
    </ligand>
</feature>
<dbReference type="Pfam" id="PF01804">
    <property type="entry name" value="Penicil_amidase"/>
    <property type="match status" value="1"/>
</dbReference>
<dbReference type="SUPFAM" id="SSF56235">
    <property type="entry name" value="N-terminal nucleophile aminohydrolases (Ntn hydrolases)"/>
    <property type="match status" value="1"/>
</dbReference>
<evidence type="ECO:0000256" key="3">
    <source>
        <dbReference type="ARBA" id="ARBA00023145"/>
    </source>
</evidence>
<name>A0A2G8TEY4_9BURK</name>
<dbReference type="InterPro" id="IPR023343">
    <property type="entry name" value="Penicillin_amidase_dom1"/>
</dbReference>
<reference evidence="6 7" key="1">
    <citation type="submission" date="2017-10" db="EMBL/GenBank/DDBJ databases">
        <title>Massilia psychrophilum sp. nov., a novel purple-pigmented bacterium isolated from Tianshan glacier, Xinjiang Municipality, China.</title>
        <authorList>
            <person name="Wang H."/>
        </authorList>
    </citation>
    <scope>NUCLEOTIDE SEQUENCE [LARGE SCALE GENOMIC DNA]</scope>
    <source>
        <strain evidence="6 7">JCM 30074</strain>
    </source>
</reference>
<dbReference type="Gene3D" id="2.30.120.10">
    <property type="match status" value="1"/>
</dbReference>
<gene>
    <name evidence="6" type="ORF">CR105_11835</name>
</gene>
<keyword evidence="2" id="KW-0378">Hydrolase</keyword>
<dbReference type="Gene3D" id="3.60.20.10">
    <property type="entry name" value="Glutamine Phosphoribosylpyrophosphate, subunit 1, domain 1"/>
    <property type="match status" value="1"/>
</dbReference>